<dbReference type="AlphaFoldDB" id="Q5H519"/>
<keyword evidence="1" id="KW-1133">Transmembrane helix</keyword>
<proteinExistence type="predicted"/>
<evidence type="ECO:0000313" key="3">
    <source>
        <dbReference type="Proteomes" id="UP000006735"/>
    </source>
</evidence>
<reference evidence="2 3" key="1">
    <citation type="journal article" date="2005" name="Nucleic Acids Res.">
        <title>The genome sequence of Xanthomonas oryzae pathovar oryzae KACC10331, the bacterial blight pathogen of rice.</title>
        <authorList>
            <person name="Lee B.M."/>
            <person name="Park Y.J."/>
            <person name="Park D.S."/>
            <person name="Kang H.W."/>
            <person name="Kim J.G."/>
            <person name="Song E.S."/>
            <person name="Park I.C."/>
            <person name="Yoon U.H."/>
            <person name="Hahn J.H."/>
            <person name="Koo B.S."/>
            <person name="Lee G.B."/>
            <person name="Kim H."/>
            <person name="Park H.S."/>
            <person name="Yoon K.O."/>
            <person name="Kim J.H."/>
            <person name="Jung C.H."/>
            <person name="Koh N.H."/>
            <person name="Seo J.S."/>
            <person name="Go S.J."/>
        </authorList>
    </citation>
    <scope>NUCLEOTIDE SEQUENCE [LARGE SCALE GENOMIC DNA]</scope>
    <source>
        <strain evidence="3">KACC10331 / KXO85</strain>
    </source>
</reference>
<keyword evidence="1" id="KW-0472">Membrane</keyword>
<gene>
    <name evidence="2" type="ordered locus">XOO0697</name>
</gene>
<protein>
    <recommendedName>
        <fullName evidence="4">Transmembrane protein</fullName>
    </recommendedName>
</protein>
<organism evidence="2 3">
    <name type="scientific">Xanthomonas oryzae pv. oryzae (strain KACC10331 / KXO85)</name>
    <dbReference type="NCBI Taxonomy" id="291331"/>
    <lineage>
        <taxon>Bacteria</taxon>
        <taxon>Pseudomonadati</taxon>
        <taxon>Pseudomonadota</taxon>
        <taxon>Gammaproteobacteria</taxon>
        <taxon>Lysobacterales</taxon>
        <taxon>Lysobacteraceae</taxon>
        <taxon>Xanthomonas</taxon>
    </lineage>
</organism>
<keyword evidence="1" id="KW-0812">Transmembrane</keyword>
<evidence type="ECO:0000313" key="2">
    <source>
        <dbReference type="EMBL" id="AAW73951.1"/>
    </source>
</evidence>
<evidence type="ECO:0000256" key="1">
    <source>
        <dbReference type="SAM" id="Phobius"/>
    </source>
</evidence>
<feature type="transmembrane region" description="Helical" evidence="1">
    <location>
        <begin position="79"/>
        <end position="106"/>
    </location>
</feature>
<dbReference type="STRING" id="291331.XOO0697"/>
<keyword evidence="3" id="KW-1185">Reference proteome</keyword>
<accession>Q5H519</accession>
<evidence type="ECO:0008006" key="4">
    <source>
        <dbReference type="Google" id="ProtNLM"/>
    </source>
</evidence>
<dbReference type="KEGG" id="xoo:XOO0697"/>
<dbReference type="HOGENOM" id="CLU_2358952_0_0_6"/>
<dbReference type="EMBL" id="AE013598">
    <property type="protein sequence ID" value="AAW73951.1"/>
    <property type="molecule type" value="Genomic_DNA"/>
</dbReference>
<dbReference type="Proteomes" id="UP000006735">
    <property type="component" value="Chromosome"/>
</dbReference>
<name>Q5H519_XANOR</name>
<sequence>MIRSVPVMSRHELELQLPVGAQIASGEDGFSQRCRDDCAEMGASRARLLLLDSDSARSTAWRADAQRWMDEQLRREGEWVLRGVIAGIVVLATCIGFAATTLWRVWNWQ</sequence>